<dbReference type="Gene3D" id="1.25.40.10">
    <property type="entry name" value="Tetratricopeptide repeat domain"/>
    <property type="match status" value="3"/>
</dbReference>
<accession>A0ABY3WEB1</accession>
<organism evidence="6 7">
    <name type="scientific">Arthrobacter sulfonylureivorans</name>
    <dbReference type="NCBI Taxonomy" id="2486855"/>
    <lineage>
        <taxon>Bacteria</taxon>
        <taxon>Bacillati</taxon>
        <taxon>Actinomycetota</taxon>
        <taxon>Actinomycetes</taxon>
        <taxon>Micrococcales</taxon>
        <taxon>Micrococcaceae</taxon>
        <taxon>Arthrobacter</taxon>
    </lineage>
</organism>
<dbReference type="InterPro" id="IPR011990">
    <property type="entry name" value="TPR-like_helical_dom_sf"/>
</dbReference>
<evidence type="ECO:0000313" key="6">
    <source>
        <dbReference type="EMBL" id="UNK46898.1"/>
    </source>
</evidence>
<evidence type="ECO:0000256" key="3">
    <source>
        <dbReference type="ARBA" id="ARBA00022737"/>
    </source>
</evidence>
<comment type="similarity">
    <text evidence="5">Belongs to the Rap family.</text>
</comment>
<name>A0ABY3WEB1_9MICC</name>
<dbReference type="PANTHER" id="PTHR46630">
    <property type="entry name" value="TETRATRICOPEPTIDE REPEAT PROTEIN 29"/>
    <property type="match status" value="1"/>
</dbReference>
<dbReference type="SUPFAM" id="SSF48452">
    <property type="entry name" value="TPR-like"/>
    <property type="match status" value="3"/>
</dbReference>
<dbReference type="InterPro" id="IPR019734">
    <property type="entry name" value="TPR_rpt"/>
</dbReference>
<dbReference type="RefSeq" id="WP_127511194.1">
    <property type="nucleotide sequence ID" value="NZ_CP093326.1"/>
</dbReference>
<dbReference type="PANTHER" id="PTHR46630:SF1">
    <property type="entry name" value="TETRATRICOPEPTIDE REPEAT PROTEIN 29"/>
    <property type="match status" value="1"/>
</dbReference>
<evidence type="ECO:0000256" key="4">
    <source>
        <dbReference type="ARBA" id="ARBA00022803"/>
    </source>
</evidence>
<dbReference type="SMART" id="SM00028">
    <property type="entry name" value="TPR"/>
    <property type="match status" value="5"/>
</dbReference>
<evidence type="ECO:0008006" key="8">
    <source>
        <dbReference type="Google" id="ProtNLM"/>
    </source>
</evidence>
<dbReference type="InterPro" id="IPR051476">
    <property type="entry name" value="Bac_ResReg_Asp_Phosphatase"/>
</dbReference>
<proteinExistence type="inferred from homology"/>
<dbReference type="Proteomes" id="UP000829069">
    <property type="component" value="Chromosome"/>
</dbReference>
<keyword evidence="4" id="KW-0802">TPR repeat</keyword>
<evidence type="ECO:0000256" key="2">
    <source>
        <dbReference type="ARBA" id="ARBA00022490"/>
    </source>
</evidence>
<keyword evidence="3" id="KW-0677">Repeat</keyword>
<keyword evidence="7" id="KW-1185">Reference proteome</keyword>
<reference evidence="6 7" key="1">
    <citation type="submission" date="2022-03" db="EMBL/GenBank/DDBJ databases">
        <title>Isotopic signatures of nitrous oxide derived from detoxification processes.</title>
        <authorList>
            <person name="Behrendt U."/>
            <person name="Buchen C."/>
            <person name="Well R."/>
            <person name="Ulrich A."/>
            <person name="Rohe L."/>
            <person name="Kolb S."/>
            <person name="Schloter M."/>
            <person name="Horn M.A."/>
            <person name="Augustin J."/>
        </authorList>
    </citation>
    <scope>NUCLEOTIDE SEQUENCE [LARGE SCALE GENOMIC DNA]</scope>
    <source>
        <strain evidence="6 7">S4-C24</strain>
    </source>
</reference>
<sequence>MPESAATMPRGLIADRLRAVLENAGPDPSRFPAAARDCLDRAYEAAYAENHANARALAEAGLARSSDADLDVRLGLYSVLIALDQLAGDERQALEYLQARIALLRRNGLAAEAAAGERLGIVLFREAGDHDLPLLEAELARLLDTHSPASVTSDVQLAIAVVRSQRGEAKRAIALLEEAVAGYERAGRTDSLSGALMYLANTYLQADQPERATAAAERMLALPGNRATTASMWLLKANAAGGEGAAGLEEALTALELYAAAGVRKGAISAAVVLARLCAGMGDYEDSVLAWQAAVAQAERGEVQEELTLRLALGNQLLEAEEYELAGEVLAKLLQRLEQTKAPHPQVARALMSMGHAHRHAGRTPEALDCWRRAVAEFSHGGEFGEAARGLLATGTLLSREDRDKDALVCFEAAVAAARKAEDDDAALPQALHALGHALCEAGDTNGLTALDEAISLAREYGAHWYEADYSDTRARGLWALEDGTAAISAALHAADLYSAADDAASAGNSELFAAHVLAEMGRADDAVPMFKLVLQEPDVGRTLRVAAYLGLASALDDLGRTVEADIARRAADAAADGTD</sequence>
<gene>
    <name evidence="6" type="ORF">MNQ99_05965</name>
</gene>
<keyword evidence="2" id="KW-0963">Cytoplasm</keyword>
<dbReference type="EMBL" id="CP093326">
    <property type="protein sequence ID" value="UNK46898.1"/>
    <property type="molecule type" value="Genomic_DNA"/>
</dbReference>
<comment type="subcellular location">
    <subcellularLocation>
        <location evidence="1">Cytoplasm</location>
    </subcellularLocation>
</comment>
<evidence type="ECO:0000256" key="5">
    <source>
        <dbReference type="ARBA" id="ARBA00038253"/>
    </source>
</evidence>
<evidence type="ECO:0000256" key="1">
    <source>
        <dbReference type="ARBA" id="ARBA00004496"/>
    </source>
</evidence>
<protein>
    <recommendedName>
        <fullName evidence="8">Tetratricopeptide repeat protein</fullName>
    </recommendedName>
</protein>
<evidence type="ECO:0000313" key="7">
    <source>
        <dbReference type="Proteomes" id="UP000829069"/>
    </source>
</evidence>